<sequence length="468" mass="52551">MGKCWFIGVLIVVVFGSNVGVEGYPSEDLVERLPGQPKVKFSQYAGYVDIDVKNGKSLFYYFVEAHHNPHKKPLTLWLNGGPGCSSIGGGAFTELGPFYPSGNGRGLRKNSKSWNRVSNLLFVESPAGVGWSYSNTTSDYNAGDASTANDMLLFMLKWYEKFPTYRSRELFLTGESYAGHYIPQLATALLDHTRSTGFKFNLKGIAIGNPLLNFDRDAYSIYEYFWSHGMISDEVFLAIQNDCHFDDYTYAPPHNESKACNDALGDAYNIVSSYVDNYDVLLDVCYPAIAEQELRLKKTLTKRSLSVDVCMDYELFSYLNLPEVQKALHANRTILPYPWSECSNILNYSSTDPDINILPILKRIIENHIPVWIYSGDADSVVPLLGSRTLTRELAHDLKFGITDSYRVWFHKGQVGGWVTEYGNLLTFATVRGAGHMVPFAQPSRSLHLFSSFVQGKRLPNTTKPSID</sequence>
<dbReference type="GO" id="GO:0004185">
    <property type="term" value="F:serine-type carboxypeptidase activity"/>
    <property type="evidence" value="ECO:0007669"/>
    <property type="project" value="UniProtKB-UniRule"/>
</dbReference>
<reference evidence="11" key="1">
    <citation type="journal article" date="2013" name="Nat. Biotechnol.">
        <title>Draft genome sequence of chickpea (Cicer arietinum) provides a resource for trait improvement.</title>
        <authorList>
            <person name="Varshney R.K."/>
            <person name="Song C."/>
            <person name="Saxena R.K."/>
            <person name="Azam S."/>
            <person name="Yu S."/>
            <person name="Sharpe A.G."/>
            <person name="Cannon S."/>
            <person name="Baek J."/>
            <person name="Rosen B.D."/>
            <person name="Tar'an B."/>
            <person name="Millan T."/>
            <person name="Zhang X."/>
            <person name="Ramsay L.D."/>
            <person name="Iwata A."/>
            <person name="Wang Y."/>
            <person name="Nelson W."/>
            <person name="Farmer A.D."/>
            <person name="Gaur P.M."/>
            <person name="Soderlund C."/>
            <person name="Penmetsa R.V."/>
            <person name="Xu C."/>
            <person name="Bharti A.K."/>
            <person name="He W."/>
            <person name="Winter P."/>
            <person name="Zhao S."/>
            <person name="Hane J.K."/>
            <person name="Carrasquilla-Garcia N."/>
            <person name="Condie J.A."/>
            <person name="Upadhyaya H.D."/>
            <person name="Luo M.C."/>
            <person name="Thudi M."/>
            <person name="Gowda C.L."/>
            <person name="Singh N.P."/>
            <person name="Lichtenzveig J."/>
            <person name="Gali K.K."/>
            <person name="Rubio J."/>
            <person name="Nadarajan N."/>
            <person name="Dolezel J."/>
            <person name="Bansal K.C."/>
            <person name="Xu X."/>
            <person name="Edwards D."/>
            <person name="Zhang G."/>
            <person name="Kahl G."/>
            <person name="Gil J."/>
            <person name="Singh K.B."/>
            <person name="Datta S.K."/>
            <person name="Jackson S.A."/>
            <person name="Wang J."/>
            <person name="Cook D.R."/>
        </authorList>
    </citation>
    <scope>NUCLEOTIDE SEQUENCE [LARGE SCALE GENOMIC DNA]</scope>
    <source>
        <strain evidence="11">cv. CDC Frontier</strain>
    </source>
</reference>
<evidence type="ECO:0000313" key="11">
    <source>
        <dbReference type="Proteomes" id="UP000087171"/>
    </source>
</evidence>
<organism evidence="11 12">
    <name type="scientific">Cicer arietinum</name>
    <name type="common">Chickpea</name>
    <name type="synonym">Garbanzo</name>
    <dbReference type="NCBI Taxonomy" id="3827"/>
    <lineage>
        <taxon>Eukaryota</taxon>
        <taxon>Viridiplantae</taxon>
        <taxon>Streptophyta</taxon>
        <taxon>Embryophyta</taxon>
        <taxon>Tracheophyta</taxon>
        <taxon>Spermatophyta</taxon>
        <taxon>Magnoliopsida</taxon>
        <taxon>eudicotyledons</taxon>
        <taxon>Gunneridae</taxon>
        <taxon>Pentapetalae</taxon>
        <taxon>rosids</taxon>
        <taxon>fabids</taxon>
        <taxon>Fabales</taxon>
        <taxon>Fabaceae</taxon>
        <taxon>Papilionoideae</taxon>
        <taxon>50 kb inversion clade</taxon>
        <taxon>NPAAA clade</taxon>
        <taxon>Hologalegina</taxon>
        <taxon>IRL clade</taxon>
        <taxon>Cicereae</taxon>
        <taxon>Cicer</taxon>
    </lineage>
</organism>
<gene>
    <name evidence="12" type="primary">LOC101489529</name>
</gene>
<comment type="subcellular location">
    <subcellularLocation>
        <location evidence="1">Secreted</location>
    </subcellularLocation>
</comment>
<dbReference type="Proteomes" id="UP000087171">
    <property type="component" value="Chromosome Ca5"/>
</dbReference>
<evidence type="ECO:0000313" key="12">
    <source>
        <dbReference type="RefSeq" id="XP_004502581.1"/>
    </source>
</evidence>
<name>A0A1S2YBZ4_CICAR</name>
<evidence type="ECO:0000256" key="6">
    <source>
        <dbReference type="ARBA" id="ARBA00022729"/>
    </source>
</evidence>
<dbReference type="EC" id="3.4.16.-" evidence="10"/>
<dbReference type="InterPro" id="IPR001563">
    <property type="entry name" value="Peptidase_S10"/>
</dbReference>
<dbReference type="eggNOG" id="KOG1282">
    <property type="taxonomic scope" value="Eukaryota"/>
</dbReference>
<evidence type="ECO:0000256" key="1">
    <source>
        <dbReference type="ARBA" id="ARBA00004613"/>
    </source>
</evidence>
<dbReference type="GO" id="GO:0006508">
    <property type="term" value="P:proteolysis"/>
    <property type="evidence" value="ECO:0007669"/>
    <property type="project" value="UniProtKB-KW"/>
</dbReference>
<evidence type="ECO:0000256" key="3">
    <source>
        <dbReference type="ARBA" id="ARBA00022525"/>
    </source>
</evidence>
<dbReference type="KEGG" id="cam:101489529"/>
<dbReference type="FunFam" id="3.40.50.1820:FF:000030">
    <property type="entry name" value="Carboxypeptidase"/>
    <property type="match status" value="1"/>
</dbReference>
<keyword evidence="9" id="KW-0325">Glycoprotein</keyword>
<accession>A0A1S2YBZ4</accession>
<dbReference type="OrthoDB" id="443318at2759"/>
<dbReference type="PANTHER" id="PTHR11802:SF20">
    <property type="entry name" value="SERINE CARBOXYPEPTIDASE-LIKE 41-RELATED"/>
    <property type="match status" value="1"/>
</dbReference>
<keyword evidence="11" id="KW-1185">Reference proteome</keyword>
<keyword evidence="7 10" id="KW-0378">Hydrolase</keyword>
<dbReference type="PANTHER" id="PTHR11802">
    <property type="entry name" value="SERINE PROTEASE FAMILY S10 SERINE CARBOXYPEPTIDASE"/>
    <property type="match status" value="1"/>
</dbReference>
<dbReference type="GeneID" id="101489529"/>
<comment type="similarity">
    <text evidence="2 10">Belongs to the peptidase S10 family.</text>
</comment>
<proteinExistence type="inferred from homology"/>
<dbReference type="InterPro" id="IPR029058">
    <property type="entry name" value="AB_hydrolase_fold"/>
</dbReference>
<evidence type="ECO:0000256" key="7">
    <source>
        <dbReference type="ARBA" id="ARBA00022801"/>
    </source>
</evidence>
<dbReference type="PRINTS" id="PR00724">
    <property type="entry name" value="CRBOXYPTASEC"/>
</dbReference>
<keyword evidence="3" id="KW-0964">Secreted</keyword>
<keyword evidence="4 10" id="KW-0121">Carboxypeptidase</keyword>
<dbReference type="GO" id="GO:0005576">
    <property type="term" value="C:extracellular region"/>
    <property type="evidence" value="ECO:0007669"/>
    <property type="project" value="UniProtKB-SubCell"/>
</dbReference>
<protein>
    <recommendedName>
        <fullName evidence="10">Carboxypeptidase</fullName>
        <ecNumber evidence="10">3.4.16.-</ecNumber>
    </recommendedName>
</protein>
<dbReference type="Gene3D" id="3.40.50.11320">
    <property type="match status" value="1"/>
</dbReference>
<keyword evidence="6 10" id="KW-0732">Signal</keyword>
<evidence type="ECO:0000256" key="8">
    <source>
        <dbReference type="ARBA" id="ARBA00023157"/>
    </source>
</evidence>
<keyword evidence="8" id="KW-1015">Disulfide bond</keyword>
<evidence type="ECO:0000256" key="2">
    <source>
        <dbReference type="ARBA" id="ARBA00009431"/>
    </source>
</evidence>
<dbReference type="Pfam" id="PF00450">
    <property type="entry name" value="Peptidase_S10"/>
    <property type="match status" value="1"/>
</dbReference>
<dbReference type="PaxDb" id="3827-XP_004502581.1"/>
<evidence type="ECO:0000256" key="4">
    <source>
        <dbReference type="ARBA" id="ARBA00022645"/>
    </source>
</evidence>
<feature type="chain" id="PRO_5010008189" description="Carboxypeptidase" evidence="10">
    <location>
        <begin position="24"/>
        <end position="468"/>
    </location>
</feature>
<dbReference type="Gene3D" id="6.10.250.940">
    <property type="match status" value="1"/>
</dbReference>
<dbReference type="AlphaFoldDB" id="A0A1S2YBZ4"/>
<dbReference type="FunFam" id="3.40.50.11320:FF:000005">
    <property type="entry name" value="Carboxypeptidase"/>
    <property type="match status" value="1"/>
</dbReference>
<reference evidence="12" key="2">
    <citation type="submission" date="2025-08" db="UniProtKB">
        <authorList>
            <consortium name="RefSeq"/>
        </authorList>
    </citation>
    <scope>IDENTIFICATION</scope>
    <source>
        <tissue evidence="12">Etiolated seedlings</tissue>
    </source>
</reference>
<dbReference type="InterPro" id="IPR018202">
    <property type="entry name" value="Ser_caboxypep_ser_AS"/>
</dbReference>
<dbReference type="RefSeq" id="XP_004502581.1">
    <property type="nucleotide sequence ID" value="XM_004502524.3"/>
</dbReference>
<evidence type="ECO:0000256" key="9">
    <source>
        <dbReference type="ARBA" id="ARBA00023180"/>
    </source>
</evidence>
<dbReference type="SUPFAM" id="SSF53474">
    <property type="entry name" value="alpha/beta-Hydrolases"/>
    <property type="match status" value="1"/>
</dbReference>
<dbReference type="PROSITE" id="PS00560">
    <property type="entry name" value="CARBOXYPEPT_SER_HIS"/>
    <property type="match status" value="1"/>
</dbReference>
<feature type="signal peptide" evidence="10">
    <location>
        <begin position="1"/>
        <end position="23"/>
    </location>
</feature>
<dbReference type="Gene3D" id="3.40.50.1820">
    <property type="entry name" value="alpha/beta hydrolase"/>
    <property type="match status" value="1"/>
</dbReference>
<evidence type="ECO:0000256" key="10">
    <source>
        <dbReference type="RuleBase" id="RU361156"/>
    </source>
</evidence>
<keyword evidence="5 10" id="KW-0645">Protease</keyword>
<dbReference type="InterPro" id="IPR033124">
    <property type="entry name" value="Ser_caboxypep_his_AS"/>
</dbReference>
<evidence type="ECO:0000256" key="5">
    <source>
        <dbReference type="ARBA" id="ARBA00022670"/>
    </source>
</evidence>
<dbReference type="PROSITE" id="PS00131">
    <property type="entry name" value="CARBOXYPEPT_SER_SER"/>
    <property type="match status" value="1"/>
</dbReference>